<feature type="non-terminal residue" evidence="1">
    <location>
        <position position="28"/>
    </location>
</feature>
<reference evidence="1" key="1">
    <citation type="submission" date="2021-02" db="EMBL/GenBank/DDBJ databases">
        <authorList>
            <person name="Nowell W R."/>
        </authorList>
    </citation>
    <scope>NUCLEOTIDE SEQUENCE</scope>
</reference>
<sequence>MRHLYLFDNKISDCGVQVLMKIPGFDQR</sequence>
<dbReference type="EMBL" id="CAJOBB010021721">
    <property type="protein sequence ID" value="CAF4378816.1"/>
    <property type="molecule type" value="Genomic_DNA"/>
</dbReference>
<organism evidence="1 2">
    <name type="scientific">Adineta steineri</name>
    <dbReference type="NCBI Taxonomy" id="433720"/>
    <lineage>
        <taxon>Eukaryota</taxon>
        <taxon>Metazoa</taxon>
        <taxon>Spiralia</taxon>
        <taxon>Gnathifera</taxon>
        <taxon>Rotifera</taxon>
        <taxon>Eurotatoria</taxon>
        <taxon>Bdelloidea</taxon>
        <taxon>Adinetida</taxon>
        <taxon>Adinetidae</taxon>
        <taxon>Adineta</taxon>
    </lineage>
</organism>
<evidence type="ECO:0000313" key="2">
    <source>
        <dbReference type="Proteomes" id="UP000663868"/>
    </source>
</evidence>
<protein>
    <submittedName>
        <fullName evidence="1">Uncharacterized protein</fullName>
    </submittedName>
</protein>
<accession>A0A820MW07</accession>
<dbReference type="AlphaFoldDB" id="A0A820MW07"/>
<gene>
    <name evidence="1" type="ORF">KXQ929_LOCUS49789</name>
</gene>
<dbReference type="Proteomes" id="UP000663868">
    <property type="component" value="Unassembled WGS sequence"/>
</dbReference>
<evidence type="ECO:0000313" key="1">
    <source>
        <dbReference type="EMBL" id="CAF4378816.1"/>
    </source>
</evidence>
<comment type="caution">
    <text evidence="1">The sequence shown here is derived from an EMBL/GenBank/DDBJ whole genome shotgun (WGS) entry which is preliminary data.</text>
</comment>
<proteinExistence type="predicted"/>
<name>A0A820MW07_9BILA</name>